<gene>
    <name evidence="2" type="ORF">GCM10014715_45020</name>
</gene>
<reference evidence="2" key="1">
    <citation type="journal article" date="2014" name="Int. J. Syst. Evol. Microbiol.">
        <title>Complete genome sequence of Corynebacterium casei LMG S-19264T (=DSM 44701T), isolated from a smear-ripened cheese.</title>
        <authorList>
            <consortium name="US DOE Joint Genome Institute (JGI-PGF)"/>
            <person name="Walter F."/>
            <person name="Albersmeier A."/>
            <person name="Kalinowski J."/>
            <person name="Ruckert C."/>
        </authorList>
    </citation>
    <scope>NUCLEOTIDE SEQUENCE</scope>
    <source>
        <strain evidence="2">JCM 3302</strain>
    </source>
</reference>
<evidence type="ECO:0000313" key="2">
    <source>
        <dbReference type="EMBL" id="GHE84042.1"/>
    </source>
</evidence>
<dbReference type="Proteomes" id="UP000641386">
    <property type="component" value="Unassembled WGS sequence"/>
</dbReference>
<protein>
    <submittedName>
        <fullName evidence="2">Uncharacterized protein</fullName>
    </submittedName>
</protein>
<dbReference type="EMBL" id="BNBC01000021">
    <property type="protein sequence ID" value="GHE84042.1"/>
    <property type="molecule type" value="Genomic_DNA"/>
</dbReference>
<proteinExistence type="predicted"/>
<evidence type="ECO:0000256" key="1">
    <source>
        <dbReference type="SAM" id="MobiDB-lite"/>
    </source>
</evidence>
<feature type="region of interest" description="Disordered" evidence="1">
    <location>
        <begin position="1"/>
        <end position="30"/>
    </location>
</feature>
<comment type="caution">
    <text evidence="2">The sequence shown here is derived from an EMBL/GenBank/DDBJ whole genome shotgun (WGS) entry which is preliminary data.</text>
</comment>
<dbReference type="AlphaFoldDB" id="A0A919A3M9"/>
<organism evidence="2 3">
    <name type="scientific">Streptomyces spiralis</name>
    <dbReference type="NCBI Taxonomy" id="66376"/>
    <lineage>
        <taxon>Bacteria</taxon>
        <taxon>Bacillati</taxon>
        <taxon>Actinomycetota</taxon>
        <taxon>Actinomycetes</taxon>
        <taxon>Kitasatosporales</taxon>
        <taxon>Streptomycetaceae</taxon>
        <taxon>Streptomyces</taxon>
    </lineage>
</organism>
<evidence type="ECO:0000313" key="3">
    <source>
        <dbReference type="Proteomes" id="UP000641386"/>
    </source>
</evidence>
<accession>A0A919A3M9</accession>
<keyword evidence="3" id="KW-1185">Reference proteome</keyword>
<sequence>MPTEAGTRTPKSAGKGVGRQTRQGPDPLSRIRPLTWYYGVGVAGFEPTTSSSRTRSGPSVPATLGTHLSLWFLQPSTTVREGMGVAASFGPLFGPLNDA</sequence>
<name>A0A919A3M9_9ACTN</name>
<reference evidence="2" key="2">
    <citation type="submission" date="2020-09" db="EMBL/GenBank/DDBJ databases">
        <authorList>
            <person name="Sun Q."/>
            <person name="Ohkuma M."/>
        </authorList>
    </citation>
    <scope>NUCLEOTIDE SEQUENCE</scope>
    <source>
        <strain evidence="2">JCM 3302</strain>
    </source>
</reference>